<evidence type="ECO:0000256" key="3">
    <source>
        <dbReference type="ARBA" id="ARBA00023015"/>
    </source>
</evidence>
<protein>
    <recommendedName>
        <fullName evidence="8">TFIIF beta subunit HTH domain-containing protein</fullName>
    </recommendedName>
</protein>
<evidence type="ECO:0000256" key="1">
    <source>
        <dbReference type="ARBA" id="ARBA00004123"/>
    </source>
</evidence>
<proteinExistence type="inferred from homology"/>
<dbReference type="InterPro" id="IPR003196">
    <property type="entry name" value="TFIIF_beta"/>
</dbReference>
<keyword evidence="10" id="KW-1185">Reference proteome</keyword>
<comment type="subcellular location">
    <subcellularLocation>
        <location evidence="1">Nucleus</location>
    </subcellularLocation>
</comment>
<reference evidence="9 10" key="1">
    <citation type="submission" date="2017-09" db="EMBL/GenBank/DDBJ databases">
        <authorList>
            <consortium name="International Durum Wheat Genome Sequencing Consortium (IDWGSC)"/>
            <person name="Milanesi L."/>
        </authorList>
    </citation>
    <scope>NUCLEOTIDE SEQUENCE [LARGE SCALE GENOMIC DNA]</scope>
    <source>
        <strain evidence="10">cv. Svevo</strain>
    </source>
</reference>
<name>A0A9R1S507_TRITD</name>
<dbReference type="GO" id="GO:0003677">
    <property type="term" value="F:DNA binding"/>
    <property type="evidence" value="ECO:0007669"/>
    <property type="project" value="UniProtKB-KW"/>
</dbReference>
<evidence type="ECO:0000313" key="10">
    <source>
        <dbReference type="Proteomes" id="UP000324705"/>
    </source>
</evidence>
<keyword evidence="6" id="KW-0539">Nucleus</keyword>
<keyword evidence="3" id="KW-0805">Transcription regulation</keyword>
<dbReference type="Gramene" id="TRITD3Bv1G182390.1">
    <property type="protein sequence ID" value="TRITD3Bv1G182390.1"/>
    <property type="gene ID" value="TRITD3Bv1G182390"/>
</dbReference>
<feature type="region of interest" description="Disordered" evidence="7">
    <location>
        <begin position="142"/>
        <end position="169"/>
    </location>
</feature>
<keyword evidence="5" id="KW-0804">Transcription</keyword>
<comment type="similarity">
    <text evidence="2">Belongs to the TFIIF beta subunit family.</text>
</comment>
<dbReference type="SUPFAM" id="SSF46785">
    <property type="entry name" value="Winged helix' DNA-binding domain"/>
    <property type="match status" value="1"/>
</dbReference>
<feature type="domain" description="TFIIF beta subunit HTH" evidence="8">
    <location>
        <begin position="169"/>
        <end position="232"/>
    </location>
</feature>
<feature type="compositionally biased region" description="Basic and acidic residues" evidence="7">
    <location>
        <begin position="225"/>
        <end position="241"/>
    </location>
</feature>
<dbReference type="OMA" id="VNSCLIC"/>
<dbReference type="EMBL" id="LT934116">
    <property type="protein sequence ID" value="VAH80583.1"/>
    <property type="molecule type" value="Genomic_DNA"/>
</dbReference>
<gene>
    <name evidence="9" type="ORF">TRITD_3Bv1G182390</name>
</gene>
<dbReference type="GO" id="GO:0006367">
    <property type="term" value="P:transcription initiation at RNA polymerase II promoter"/>
    <property type="evidence" value="ECO:0007669"/>
    <property type="project" value="InterPro"/>
</dbReference>
<evidence type="ECO:0000256" key="2">
    <source>
        <dbReference type="ARBA" id="ARBA00009543"/>
    </source>
</evidence>
<dbReference type="SUPFAM" id="SSF50916">
    <property type="entry name" value="Rap30/74 interaction domains"/>
    <property type="match status" value="1"/>
</dbReference>
<sequence length="241" mass="27315">MAEEGKHLETGRADRSVWLMKCPTIVSRAWQEAAADAGGPNPNPNPVVAKVILSFDPLSTDEDPNQARVSPFAPVSVALPPSKRKLACEGKVEHKFDMEPHKENLSDYAKLCRERTKNSMIKTRKVHVLDKEHVNVRTMISMIGGGPHSGPKDKKKPAPTRTPEVKRTRRDRGDIENILFKLFERQSNWSLRHLMQETDQPEQFLKEIMNDLCVYNKRGPNQGTHELKPEYKKSVEDTSAT</sequence>
<dbReference type="FunFam" id="1.10.10.10:FF:000035">
    <property type="entry name" value="General transcription factor IIF subunit 2"/>
    <property type="match status" value="1"/>
</dbReference>
<evidence type="ECO:0000256" key="7">
    <source>
        <dbReference type="SAM" id="MobiDB-lite"/>
    </source>
</evidence>
<dbReference type="InterPro" id="IPR036390">
    <property type="entry name" value="WH_DNA-bd_sf"/>
</dbReference>
<evidence type="ECO:0000256" key="4">
    <source>
        <dbReference type="ARBA" id="ARBA00023125"/>
    </source>
</evidence>
<feature type="region of interest" description="Disordered" evidence="7">
    <location>
        <begin position="219"/>
        <end position="241"/>
    </location>
</feature>
<dbReference type="GO" id="GO:0005674">
    <property type="term" value="C:transcription factor TFIIF complex"/>
    <property type="evidence" value="ECO:0007669"/>
    <property type="project" value="InterPro"/>
</dbReference>
<evidence type="ECO:0000256" key="6">
    <source>
        <dbReference type="ARBA" id="ARBA00023242"/>
    </source>
</evidence>
<evidence type="ECO:0000259" key="8">
    <source>
        <dbReference type="Pfam" id="PF02270"/>
    </source>
</evidence>
<dbReference type="Gene3D" id="1.10.10.10">
    <property type="entry name" value="Winged helix-like DNA-binding domain superfamily/Winged helix DNA-binding domain"/>
    <property type="match status" value="1"/>
</dbReference>
<dbReference type="PANTHER" id="PTHR10445:SF5">
    <property type="entry name" value="OS01G0772200 PROTEIN"/>
    <property type="match status" value="1"/>
</dbReference>
<keyword evidence="4" id="KW-0238">DNA-binding</keyword>
<accession>A0A9R1S507</accession>
<evidence type="ECO:0000313" key="9">
    <source>
        <dbReference type="EMBL" id="VAH80583.1"/>
    </source>
</evidence>
<evidence type="ECO:0000256" key="5">
    <source>
        <dbReference type="ARBA" id="ARBA00023163"/>
    </source>
</evidence>
<dbReference type="AlphaFoldDB" id="A0A9R1S507"/>
<dbReference type="Pfam" id="PF02270">
    <property type="entry name" value="TFIIF_beta"/>
    <property type="match status" value="1"/>
</dbReference>
<dbReference type="InterPro" id="IPR011039">
    <property type="entry name" value="TFIIF_interaction"/>
</dbReference>
<dbReference type="InterPro" id="IPR036388">
    <property type="entry name" value="WH-like_DNA-bd_sf"/>
</dbReference>
<dbReference type="PANTHER" id="PTHR10445">
    <property type="entry name" value="GENERAL TRANSCRIPTION FACTOR IIF SUBUNIT 2"/>
    <property type="match status" value="1"/>
</dbReference>
<organism evidence="9 10">
    <name type="scientific">Triticum turgidum subsp. durum</name>
    <name type="common">Durum wheat</name>
    <name type="synonym">Triticum durum</name>
    <dbReference type="NCBI Taxonomy" id="4567"/>
    <lineage>
        <taxon>Eukaryota</taxon>
        <taxon>Viridiplantae</taxon>
        <taxon>Streptophyta</taxon>
        <taxon>Embryophyta</taxon>
        <taxon>Tracheophyta</taxon>
        <taxon>Spermatophyta</taxon>
        <taxon>Magnoliopsida</taxon>
        <taxon>Liliopsida</taxon>
        <taxon>Poales</taxon>
        <taxon>Poaceae</taxon>
        <taxon>BOP clade</taxon>
        <taxon>Pooideae</taxon>
        <taxon>Triticodae</taxon>
        <taxon>Triticeae</taxon>
        <taxon>Triticinae</taxon>
        <taxon>Triticum</taxon>
    </lineage>
</organism>
<dbReference type="Proteomes" id="UP000324705">
    <property type="component" value="Chromosome 3B"/>
</dbReference>
<dbReference type="InterPro" id="IPR040450">
    <property type="entry name" value="TFIIF_beta_HTH"/>
</dbReference>